<evidence type="ECO:0000313" key="2">
    <source>
        <dbReference type="EMBL" id="RNB60791.1"/>
    </source>
</evidence>
<dbReference type="EMBL" id="RHHS01000009">
    <property type="protein sequence ID" value="RNB60791.1"/>
    <property type="molecule type" value="Genomic_DNA"/>
</dbReference>
<name>A0A3M8BBE9_9BACL</name>
<keyword evidence="3" id="KW-1185">Reference proteome</keyword>
<dbReference type="Pfam" id="PF09717">
    <property type="entry name" value="CPW_WPC"/>
    <property type="match status" value="1"/>
</dbReference>
<proteinExistence type="predicted"/>
<dbReference type="AlphaFoldDB" id="A0A3M8BBE9"/>
<comment type="caution">
    <text evidence="2">The sequence shown here is derived from an EMBL/GenBank/DDBJ whole genome shotgun (WGS) entry which is preliminary data.</text>
</comment>
<gene>
    <name evidence="2" type="ORF">EDM57_02640</name>
</gene>
<accession>A0A3M8BBE9</accession>
<protein>
    <recommendedName>
        <fullName evidence="1">CPW-WPC domain-containing protein</fullName>
    </recommendedName>
</protein>
<feature type="domain" description="CPW-WPC" evidence="1">
    <location>
        <begin position="5"/>
        <end position="41"/>
    </location>
</feature>
<evidence type="ECO:0000259" key="1">
    <source>
        <dbReference type="Pfam" id="PF09717"/>
    </source>
</evidence>
<evidence type="ECO:0000313" key="3">
    <source>
        <dbReference type="Proteomes" id="UP000268829"/>
    </source>
</evidence>
<reference evidence="2 3" key="1">
    <citation type="submission" date="2018-10" db="EMBL/GenBank/DDBJ databases">
        <title>Phylogenomics of Brevibacillus.</title>
        <authorList>
            <person name="Dunlap C."/>
        </authorList>
    </citation>
    <scope>NUCLEOTIDE SEQUENCE [LARGE SCALE GENOMIC DNA]</scope>
    <source>
        <strain evidence="2 3">DSM 100115</strain>
    </source>
</reference>
<dbReference type="Proteomes" id="UP000268829">
    <property type="component" value="Unassembled WGS sequence"/>
</dbReference>
<sequence length="43" mass="5198">MLQLACSLQRQYGQCQRTQQMVHRSSSLSKRNFPKRCKIRWTN</sequence>
<organism evidence="2 3">
    <name type="scientific">Brevibacillus gelatini</name>
    <dbReference type="NCBI Taxonomy" id="1655277"/>
    <lineage>
        <taxon>Bacteria</taxon>
        <taxon>Bacillati</taxon>
        <taxon>Bacillota</taxon>
        <taxon>Bacilli</taxon>
        <taxon>Bacillales</taxon>
        <taxon>Paenibacillaceae</taxon>
        <taxon>Brevibacillus</taxon>
    </lineage>
</organism>
<dbReference type="InterPro" id="IPR006387">
    <property type="entry name" value="CPW_WPC_dom"/>
</dbReference>